<comment type="subcellular location">
    <subcellularLocation>
        <location evidence="2">Cytoplasm</location>
    </subcellularLocation>
</comment>
<feature type="short sequence motif" description="Gly-cisPro motif, important for rejection of L-amino acids" evidence="2">
    <location>
        <begin position="137"/>
        <end position="138"/>
    </location>
</feature>
<dbReference type="NCBIfam" id="TIGR00256">
    <property type="entry name" value="D-aminoacyl-tRNA deacylase"/>
    <property type="match status" value="1"/>
</dbReference>
<dbReference type="InterPro" id="IPR023509">
    <property type="entry name" value="DTD-like_sf"/>
</dbReference>
<comment type="subunit">
    <text evidence="2">Homodimer.</text>
</comment>
<keyword evidence="2" id="KW-0694">RNA-binding</keyword>
<organism evidence="3 4">
    <name type="scientific">Acholeplasma brassicae</name>
    <dbReference type="NCBI Taxonomy" id="61635"/>
    <lineage>
        <taxon>Bacteria</taxon>
        <taxon>Bacillati</taxon>
        <taxon>Mycoplasmatota</taxon>
        <taxon>Mollicutes</taxon>
        <taxon>Acholeplasmatales</taxon>
        <taxon>Acholeplasmataceae</taxon>
        <taxon>Acholeplasma</taxon>
    </lineage>
</organism>
<dbReference type="AlphaFoldDB" id="U4KNJ0"/>
<dbReference type="Pfam" id="PF02580">
    <property type="entry name" value="Tyr_Deacylase"/>
    <property type="match status" value="1"/>
</dbReference>
<dbReference type="GO" id="GO:0000049">
    <property type="term" value="F:tRNA binding"/>
    <property type="evidence" value="ECO:0007669"/>
    <property type="project" value="UniProtKB-UniRule"/>
</dbReference>
<dbReference type="FunFam" id="3.50.80.10:FF:000001">
    <property type="entry name" value="D-aminoacyl-tRNA deacylase"/>
    <property type="match status" value="1"/>
</dbReference>
<dbReference type="EMBL" id="FO681348">
    <property type="protein sequence ID" value="CCV65831.1"/>
    <property type="molecule type" value="Genomic_DNA"/>
</dbReference>
<dbReference type="KEGG" id="abra:BN85308100"/>
<proteinExistence type="inferred from homology"/>
<keyword evidence="2" id="KW-0963">Cytoplasm</keyword>
<dbReference type="Gene3D" id="3.50.80.10">
    <property type="entry name" value="D-tyrosyl-tRNA(Tyr) deacylase"/>
    <property type="match status" value="1"/>
</dbReference>
<evidence type="ECO:0000313" key="3">
    <source>
        <dbReference type="EMBL" id="CCV65831.1"/>
    </source>
</evidence>
<dbReference type="GO" id="GO:0005737">
    <property type="term" value="C:cytoplasm"/>
    <property type="evidence" value="ECO:0007669"/>
    <property type="project" value="UniProtKB-SubCell"/>
</dbReference>
<dbReference type="SUPFAM" id="SSF69500">
    <property type="entry name" value="DTD-like"/>
    <property type="match status" value="1"/>
</dbReference>
<accession>U4KNJ0</accession>
<keyword evidence="2" id="KW-0378">Hydrolase</keyword>
<dbReference type="InterPro" id="IPR003732">
    <property type="entry name" value="Daa-tRNA_deacyls_DTD"/>
</dbReference>
<reference evidence="3 4" key="1">
    <citation type="journal article" date="2013" name="J. Mol. Microbiol. Biotechnol.">
        <title>Analysis of the Complete Genomes of Acholeplasma brassicae , A. palmae and A. laidlawii and Their Comparison to the Obligate Parasites from ' Candidatus Phytoplasma'.</title>
        <authorList>
            <person name="Kube M."/>
            <person name="Siewert C."/>
            <person name="Migdoll A.M."/>
            <person name="Duduk B."/>
            <person name="Holz S."/>
            <person name="Rabus R."/>
            <person name="Seemuller E."/>
            <person name="Mitrovic J."/>
            <person name="Muller I."/>
            <person name="Buttner C."/>
            <person name="Reinhardt R."/>
        </authorList>
    </citation>
    <scope>NUCLEOTIDE SEQUENCE [LARGE SCALE GENOMIC DNA]</scope>
    <source>
        <strain evidence="4">0502</strain>
    </source>
</reference>
<name>U4KNJ0_9MOLU</name>
<dbReference type="GO" id="GO:0106026">
    <property type="term" value="F:Gly-tRNA(Ala) deacylase activity"/>
    <property type="evidence" value="ECO:0007669"/>
    <property type="project" value="UniProtKB-UniRule"/>
</dbReference>
<dbReference type="RefSeq" id="WP_030004693.1">
    <property type="nucleotide sequence ID" value="NC_022549.1"/>
</dbReference>
<dbReference type="OrthoDB" id="9801395at2"/>
<comment type="function">
    <text evidence="2">An aminoacyl-tRNA editing enzyme that deacylates mischarged D-aminoacyl-tRNAs. Also deacylates mischarged glycyl-tRNA(Ala), protecting cells against glycine mischarging by AlaRS. Acts via tRNA-based rather than protein-based catalysis; rejects L-amino acids rather than detecting D-amino acids in the active site. By recycling D-aminoacyl-tRNA to D-amino acids and free tRNA molecules, this enzyme counteracts the toxicity associated with the formation of D-aminoacyl-tRNA entities in vivo and helps enforce protein L-homochirality.</text>
</comment>
<dbReference type="PANTHER" id="PTHR10472">
    <property type="entry name" value="D-TYROSYL-TRNA TYR DEACYLASE"/>
    <property type="match status" value="1"/>
</dbReference>
<dbReference type="Proteomes" id="UP000032737">
    <property type="component" value="Chromosome"/>
</dbReference>
<evidence type="ECO:0000256" key="2">
    <source>
        <dbReference type="HAMAP-Rule" id="MF_00518"/>
    </source>
</evidence>
<dbReference type="EC" id="3.1.1.-" evidence="2"/>
<dbReference type="STRING" id="61635.BN85308100"/>
<gene>
    <name evidence="2 3" type="primary">dtd</name>
    <name evidence="3" type="ORF">BN85308100</name>
</gene>
<dbReference type="HOGENOM" id="CLU_076901_1_0_14"/>
<keyword evidence="2" id="KW-0820">tRNA-binding</keyword>
<dbReference type="GO" id="GO:0051500">
    <property type="term" value="F:D-tyrosyl-tRNA(Tyr) deacylase activity"/>
    <property type="evidence" value="ECO:0007669"/>
    <property type="project" value="TreeGrafter"/>
</dbReference>
<sequence>MRAFVQRVTQASVAVAKEDYERSIEQGFLIFFGVSAFDTEEDYQFILRKIKSLRIFSDEDGKMNLSLKQVNGEILLVSQFTLYGSVKNNNRPSFTNSANPTMATMYYERLISDLSLDYTVKTGIFGADMKVSLLNDGPVSILIDSKEA</sequence>
<comment type="catalytic activity">
    <reaction evidence="2">
        <text>a D-aminoacyl-tRNA + H2O = a tRNA + a D-alpha-amino acid + H(+)</text>
        <dbReference type="Rhea" id="RHEA:13953"/>
        <dbReference type="Rhea" id="RHEA-COMP:10123"/>
        <dbReference type="Rhea" id="RHEA-COMP:10124"/>
        <dbReference type="ChEBI" id="CHEBI:15377"/>
        <dbReference type="ChEBI" id="CHEBI:15378"/>
        <dbReference type="ChEBI" id="CHEBI:59871"/>
        <dbReference type="ChEBI" id="CHEBI:78442"/>
        <dbReference type="ChEBI" id="CHEBI:79333"/>
        <dbReference type="EC" id="3.1.1.96"/>
    </reaction>
</comment>
<dbReference type="GO" id="GO:0019478">
    <property type="term" value="P:D-amino acid catabolic process"/>
    <property type="evidence" value="ECO:0007669"/>
    <property type="project" value="UniProtKB-UniRule"/>
</dbReference>
<dbReference type="HAMAP" id="MF_00518">
    <property type="entry name" value="Deacylase_Dtd"/>
    <property type="match status" value="1"/>
</dbReference>
<comment type="domain">
    <text evidence="2">A Gly-cisPro motif from one monomer fits into the active site of the other monomer to allow specific chiral rejection of L-amino acids.</text>
</comment>
<comment type="catalytic activity">
    <reaction evidence="2">
        <text>glycyl-tRNA(Ala) + H2O = tRNA(Ala) + glycine + H(+)</text>
        <dbReference type="Rhea" id="RHEA:53744"/>
        <dbReference type="Rhea" id="RHEA-COMP:9657"/>
        <dbReference type="Rhea" id="RHEA-COMP:13640"/>
        <dbReference type="ChEBI" id="CHEBI:15377"/>
        <dbReference type="ChEBI" id="CHEBI:15378"/>
        <dbReference type="ChEBI" id="CHEBI:57305"/>
        <dbReference type="ChEBI" id="CHEBI:78442"/>
        <dbReference type="ChEBI" id="CHEBI:78522"/>
    </reaction>
</comment>
<evidence type="ECO:0000256" key="1">
    <source>
        <dbReference type="ARBA" id="ARBA00009673"/>
    </source>
</evidence>
<protein>
    <recommendedName>
        <fullName evidence="2">D-aminoacyl-tRNA deacylase</fullName>
        <shortName evidence="2">DTD</shortName>
        <ecNumber evidence="2">3.1.1.96</ecNumber>
    </recommendedName>
    <alternativeName>
        <fullName evidence="2">Gly-tRNA(Ala) deacylase</fullName>
        <ecNumber evidence="2">3.1.1.-</ecNumber>
    </alternativeName>
</protein>
<dbReference type="GO" id="GO:0043908">
    <property type="term" value="F:Ser(Gly)-tRNA(Ala) hydrolase activity"/>
    <property type="evidence" value="ECO:0007669"/>
    <property type="project" value="UniProtKB-UniRule"/>
</dbReference>
<comment type="similarity">
    <text evidence="1 2">Belongs to the DTD family.</text>
</comment>
<dbReference type="PANTHER" id="PTHR10472:SF5">
    <property type="entry name" value="D-AMINOACYL-TRNA DEACYLASE 1"/>
    <property type="match status" value="1"/>
</dbReference>
<evidence type="ECO:0000313" key="4">
    <source>
        <dbReference type="Proteomes" id="UP000032737"/>
    </source>
</evidence>
<keyword evidence="4" id="KW-1185">Reference proteome</keyword>
<dbReference type="EC" id="3.1.1.96" evidence="2"/>